<dbReference type="RefSeq" id="WP_101894050.1">
    <property type="nucleotide sequence ID" value="NZ_CP022684.1"/>
</dbReference>
<dbReference type="PROSITE" id="PS50234">
    <property type="entry name" value="VWFA"/>
    <property type="match status" value="1"/>
</dbReference>
<evidence type="ECO:0000259" key="1">
    <source>
        <dbReference type="PROSITE" id="PS50234"/>
    </source>
</evidence>
<sequence length="610" mass="70346">MEEAVGKLWHRWISRAAQVEYPNSRVELKSVQKKLALYFHAFGGKPGLAIKPGSKEMWQARRTLLEKIAGREWQAQLCWADEESLYLPGSIALFNDRELNEQLYLWLAALAATDDHQLQALPWLDRCQQQVISTLLRWPGLSKVYQRLAKAHIEQRHWQNSHALNKAETALRRAILQPDLQIKQDVDPHLLEPVPIWLHPLPPSTQQRQREAAPEIENLSAEVTEIEGDHQRKAKRVEHSKDDQGLLAFRLESLFSWAEFANVDRPQEDDEDLGAEKAANDLDEFAVSSQSGHVKKRLKFDLDLPSSDYDDITLKTGITTPEWDYKKRVLVEDHCHIELMRTQLQEAKELPAHLRKPARQIRAFFEMLALNRTWLRQQPQGSEIDLDAYLDALTRWRLGQKDTAMGLFKEIRRHHRDLSCLLLADLSLSTDAAVNDHQKVIDVIRDGLFLMSEAMQATGDRFAMAGFSSKHRHMVRYYPLKDFNETLSPIVRGRIQSVKPGFYTRMGAAIRYATRTLETEHSAHRLLLLLSDGKPNDIDRYDGRYGIEDTRTAIQEATSKGILPFCITIDNRANEYLPYLFGHKQYVVIRNAKQLPQQLPLIYARLTESL</sequence>
<dbReference type="OrthoDB" id="9758211at2"/>
<keyword evidence="3" id="KW-1185">Reference proteome</keyword>
<evidence type="ECO:0000313" key="2">
    <source>
        <dbReference type="EMBL" id="AUM12665.1"/>
    </source>
</evidence>
<proteinExistence type="predicted"/>
<dbReference type="Pfam" id="PF00092">
    <property type="entry name" value="VWA"/>
    <property type="match status" value="1"/>
</dbReference>
<dbReference type="EMBL" id="CP022684">
    <property type="protein sequence ID" value="AUM12665.1"/>
    <property type="molecule type" value="Genomic_DNA"/>
</dbReference>
<dbReference type="Gene3D" id="3.40.50.410">
    <property type="entry name" value="von Willebrand factor, type A domain"/>
    <property type="match status" value="1"/>
</dbReference>
<reference evidence="3" key="1">
    <citation type="submission" date="2017-08" db="EMBL/GenBank/DDBJ databases">
        <title>Direct submision.</title>
        <authorList>
            <person name="Kim S.-J."/>
            <person name="Rhee S.-K."/>
        </authorList>
    </citation>
    <scope>NUCLEOTIDE SEQUENCE [LARGE SCALE GENOMIC DNA]</scope>
    <source>
        <strain evidence="3">GI5</strain>
    </source>
</reference>
<dbReference type="PANTHER" id="PTHR41248">
    <property type="entry name" value="NORD PROTEIN"/>
    <property type="match status" value="1"/>
</dbReference>
<dbReference type="InterPro" id="IPR036465">
    <property type="entry name" value="vWFA_dom_sf"/>
</dbReference>
<dbReference type="SUPFAM" id="SSF53300">
    <property type="entry name" value="vWA-like"/>
    <property type="match status" value="1"/>
</dbReference>
<dbReference type="SMART" id="SM00327">
    <property type="entry name" value="VWA"/>
    <property type="match status" value="1"/>
</dbReference>
<gene>
    <name evidence="2" type="ORF">Kalk_09670</name>
</gene>
<feature type="domain" description="VWFA" evidence="1">
    <location>
        <begin position="425"/>
        <end position="606"/>
    </location>
</feature>
<dbReference type="InterPro" id="IPR051928">
    <property type="entry name" value="NorD/CobT"/>
</dbReference>
<dbReference type="PANTHER" id="PTHR41248:SF1">
    <property type="entry name" value="NORD PROTEIN"/>
    <property type="match status" value="1"/>
</dbReference>
<protein>
    <recommendedName>
        <fullName evidence="1">VWFA domain-containing protein</fullName>
    </recommendedName>
</protein>
<evidence type="ECO:0000313" key="3">
    <source>
        <dbReference type="Proteomes" id="UP000235116"/>
    </source>
</evidence>
<dbReference type="CDD" id="cd01454">
    <property type="entry name" value="vWA_norD_type"/>
    <property type="match status" value="1"/>
</dbReference>
<dbReference type="Proteomes" id="UP000235116">
    <property type="component" value="Chromosome"/>
</dbReference>
<dbReference type="KEGG" id="kak:Kalk_09670"/>
<organism evidence="2 3">
    <name type="scientific">Ketobacter alkanivorans</name>
    <dbReference type="NCBI Taxonomy" id="1917421"/>
    <lineage>
        <taxon>Bacteria</taxon>
        <taxon>Pseudomonadati</taxon>
        <taxon>Pseudomonadota</taxon>
        <taxon>Gammaproteobacteria</taxon>
        <taxon>Pseudomonadales</taxon>
        <taxon>Ketobacteraceae</taxon>
        <taxon>Ketobacter</taxon>
    </lineage>
</organism>
<dbReference type="AlphaFoldDB" id="A0A2K9LMF3"/>
<name>A0A2K9LMF3_9GAMM</name>
<accession>A0A2K9LMF3</accession>
<dbReference type="InterPro" id="IPR002035">
    <property type="entry name" value="VWF_A"/>
</dbReference>